<dbReference type="Proteomes" id="UP000887565">
    <property type="component" value="Unplaced"/>
</dbReference>
<evidence type="ECO:0000256" key="1">
    <source>
        <dbReference type="SAM" id="MobiDB-lite"/>
    </source>
</evidence>
<dbReference type="WBParaSite" id="nRc.2.0.1.t16877-RA">
    <property type="protein sequence ID" value="nRc.2.0.1.t16877-RA"/>
    <property type="gene ID" value="nRc.2.0.1.g16877"/>
</dbReference>
<dbReference type="InterPro" id="IPR008936">
    <property type="entry name" value="Rho_GTPase_activation_prot"/>
</dbReference>
<organism evidence="3 4">
    <name type="scientific">Romanomermis culicivorax</name>
    <name type="common">Nematode worm</name>
    <dbReference type="NCBI Taxonomy" id="13658"/>
    <lineage>
        <taxon>Eukaryota</taxon>
        <taxon>Metazoa</taxon>
        <taxon>Ecdysozoa</taxon>
        <taxon>Nematoda</taxon>
        <taxon>Enoplea</taxon>
        <taxon>Dorylaimia</taxon>
        <taxon>Mermithida</taxon>
        <taxon>Mermithoidea</taxon>
        <taxon>Mermithidae</taxon>
        <taxon>Romanomermis</taxon>
    </lineage>
</organism>
<dbReference type="Gene3D" id="1.10.506.10">
    <property type="entry name" value="GTPase Activation - p120gap, domain 1"/>
    <property type="match status" value="1"/>
</dbReference>
<feature type="compositionally biased region" description="Basic and acidic residues" evidence="1">
    <location>
        <begin position="593"/>
        <end position="607"/>
    </location>
</feature>
<feature type="region of interest" description="Disordered" evidence="1">
    <location>
        <begin position="578"/>
        <end position="607"/>
    </location>
</feature>
<keyword evidence="3" id="KW-1185">Reference proteome</keyword>
<dbReference type="InterPro" id="IPR001936">
    <property type="entry name" value="RasGAP_dom"/>
</dbReference>
<feature type="compositionally biased region" description="Polar residues" evidence="1">
    <location>
        <begin position="578"/>
        <end position="591"/>
    </location>
</feature>
<proteinExistence type="predicted"/>
<evidence type="ECO:0000259" key="2">
    <source>
        <dbReference type="PROSITE" id="PS50018"/>
    </source>
</evidence>
<evidence type="ECO:0000313" key="3">
    <source>
        <dbReference type="Proteomes" id="UP000887565"/>
    </source>
</evidence>
<reference evidence="4" key="1">
    <citation type="submission" date="2022-11" db="UniProtKB">
        <authorList>
            <consortium name="WormBaseParasite"/>
        </authorList>
    </citation>
    <scope>IDENTIFICATION</scope>
</reference>
<evidence type="ECO:0000313" key="4">
    <source>
        <dbReference type="WBParaSite" id="nRc.2.0.1.t16877-RA"/>
    </source>
</evidence>
<feature type="domain" description="Ras-GAP" evidence="2">
    <location>
        <begin position="153"/>
        <end position="371"/>
    </location>
</feature>
<accession>A0A915IS73</accession>
<dbReference type="PROSITE" id="PS50018">
    <property type="entry name" value="RAS_GTPASE_ACTIV_2"/>
    <property type="match status" value="1"/>
</dbReference>
<protein>
    <submittedName>
        <fullName evidence="4">Ras-GAP domain-containing protein</fullName>
    </submittedName>
</protein>
<dbReference type="SUPFAM" id="SSF48350">
    <property type="entry name" value="GTPase activation domain, GAP"/>
    <property type="match status" value="1"/>
</dbReference>
<dbReference type="AlphaFoldDB" id="A0A915IS73"/>
<dbReference type="Pfam" id="PF00616">
    <property type="entry name" value="RasGAP"/>
    <property type="match status" value="1"/>
</dbReference>
<sequence>MMRGKEELVELCSQLRGEKLIVSSEIDQICRLNNDVVECLNQLMQTAWISCKQQLTVNKLMHPGANPLTPQGSCRQIQTLENTQFIESYKKLNGHDLNVRQLMQILLSDSSLLASLLNFADSCNENQCHPCDPEDLCHSLFSGLYGCCIFGSDEKLVADTLLNLMRLQLVTNQDPRRLLRRGNCSFSRLYKLFNENMFAAKVFLTCALHEPIMDVLSMDDAFLDIDPNKIMERFSAQEKLERFGEEGSTKFRENLNQYRKMVVNKLFKLSQKFISSLKSSLHCFPPVISLLVRRLIDMLLTRQEMESSEDHFKENASIQASLISIDLIFTYFICPAIAKPESLAIITDTPISSIARHNLMQIGQILQSLAFSSYEKLDSKCADLFSQFEPTCVSNIVQTFTATNGSSYMTLDELYASGDATNCNLNLGRPSIARQIALVTVDDVDLLIKFLREYMTSGRCEIAGAWKEVYDLLSKLPERFSSYTCNGNAMQVDSSSPTNAIRKTLKLPRPNSRTFNLPQSSGDKLVYILQKDISPSQQQTFKDENPPAEVLIVHLSDNITPLQMEFLSEESFLTSIKSSGSIRNEGSTMPSDRSVEKRTRFDLESLG</sequence>
<name>A0A915IS73_ROMCU</name>